<feature type="transmembrane region" description="Helical" evidence="2">
    <location>
        <begin position="76"/>
        <end position="109"/>
    </location>
</feature>
<dbReference type="AlphaFoldDB" id="D0UZB2"/>
<name>D0UZB2_9ACTN</name>
<keyword evidence="2" id="KW-0472">Membrane</keyword>
<evidence type="ECO:0000256" key="1">
    <source>
        <dbReference type="SAM" id="MobiDB-lite"/>
    </source>
</evidence>
<evidence type="ECO:0000256" key="2">
    <source>
        <dbReference type="SAM" id="Phobius"/>
    </source>
</evidence>
<protein>
    <submittedName>
        <fullName evidence="3">PCQ3_63</fullName>
    </submittedName>
</protein>
<organism evidence="3">
    <name type="scientific">Streptomyces sp. W9</name>
    <dbReference type="NCBI Taxonomy" id="682410"/>
    <lineage>
        <taxon>Bacteria</taxon>
        <taxon>Bacillati</taxon>
        <taxon>Actinomycetota</taxon>
        <taxon>Actinomycetes</taxon>
        <taxon>Kitasatosporales</taxon>
        <taxon>Streptomycetaceae</taxon>
        <taxon>Streptomyces</taxon>
    </lineage>
</organism>
<accession>D0UZB2</accession>
<proteinExistence type="predicted"/>
<feature type="region of interest" description="Disordered" evidence="1">
    <location>
        <begin position="114"/>
        <end position="148"/>
    </location>
</feature>
<keyword evidence="3" id="KW-0614">Plasmid</keyword>
<gene>
    <name evidence="3" type="ORF">pCQ3.63</name>
</gene>
<feature type="compositionally biased region" description="Basic residues" evidence="1">
    <location>
        <begin position="121"/>
        <end position="134"/>
    </location>
</feature>
<dbReference type="EMBL" id="GQ983381">
    <property type="protein sequence ID" value="ACX85564.1"/>
    <property type="molecule type" value="Genomic_DNA"/>
</dbReference>
<keyword evidence="2" id="KW-0812">Transmembrane</keyword>
<evidence type="ECO:0000313" key="3">
    <source>
        <dbReference type="EMBL" id="ACX85564.1"/>
    </source>
</evidence>
<keyword evidence="2" id="KW-1133">Transmembrane helix</keyword>
<geneLocation type="plasmid" evidence="3">
    <name>pCQ3</name>
</geneLocation>
<sequence>MQPPRPRSGSRAADRRTRRVALLGLRHAAPRARAAFRLMQVATATVLVLTVTQLGAQVLCYLRLLARRTAYKTMCLCWATCTSACVAVQLWPGVALAAPFAVATGVLWWRHRDDNDDGPGRRRHRARSSIRSKIPHPVAVARPTPTRS</sequence>
<feature type="transmembrane region" description="Helical" evidence="2">
    <location>
        <begin position="44"/>
        <end position="64"/>
    </location>
</feature>
<reference evidence="3" key="1">
    <citation type="journal article" date="2010" name="J. Bacteriol.">
        <title>Characterization of the replication, transfer, and plasmid/lytic phage cycle of the Streptomyces plasmid-phage pZL12.</title>
        <authorList>
            <person name="Zhong L."/>
            <person name="Cheng Q."/>
            <person name="Tian X."/>
            <person name="Zhao L."/>
            <person name="Qin Z."/>
        </authorList>
    </citation>
    <scope>NUCLEOTIDE SEQUENCE</scope>
    <source>
        <strain evidence="3">W9</strain>
        <plasmid evidence="3">pCQ3</plasmid>
    </source>
</reference>